<organism evidence="2 3">
    <name type="scientific">Artemisia annua</name>
    <name type="common">Sweet wormwood</name>
    <dbReference type="NCBI Taxonomy" id="35608"/>
    <lineage>
        <taxon>Eukaryota</taxon>
        <taxon>Viridiplantae</taxon>
        <taxon>Streptophyta</taxon>
        <taxon>Embryophyta</taxon>
        <taxon>Tracheophyta</taxon>
        <taxon>Spermatophyta</taxon>
        <taxon>Magnoliopsida</taxon>
        <taxon>eudicotyledons</taxon>
        <taxon>Gunneridae</taxon>
        <taxon>Pentapetalae</taxon>
        <taxon>asterids</taxon>
        <taxon>campanulids</taxon>
        <taxon>Asterales</taxon>
        <taxon>Asteraceae</taxon>
        <taxon>Asteroideae</taxon>
        <taxon>Anthemideae</taxon>
        <taxon>Artemisiinae</taxon>
        <taxon>Artemisia</taxon>
    </lineage>
</organism>
<keyword evidence="3" id="KW-1185">Reference proteome</keyword>
<comment type="caution">
    <text evidence="2">The sequence shown here is derived from an EMBL/GenBank/DDBJ whole genome shotgun (WGS) entry which is preliminary data.</text>
</comment>
<protein>
    <submittedName>
        <fullName evidence="2">RNA-directed DNA polymerase, eukaryota</fullName>
    </submittedName>
</protein>
<keyword evidence="2" id="KW-0548">Nucleotidyltransferase</keyword>
<feature type="domain" description="Reverse transcriptase zinc-binding" evidence="1">
    <location>
        <begin position="38"/>
        <end position="86"/>
    </location>
</feature>
<keyword evidence="2" id="KW-0695">RNA-directed DNA polymerase</keyword>
<reference evidence="2 3" key="1">
    <citation type="journal article" date="2018" name="Mol. Plant">
        <title>The genome of Artemisia annua provides insight into the evolution of Asteraceae family and artemisinin biosynthesis.</title>
        <authorList>
            <person name="Shen Q."/>
            <person name="Zhang L."/>
            <person name="Liao Z."/>
            <person name="Wang S."/>
            <person name="Yan T."/>
            <person name="Shi P."/>
            <person name="Liu M."/>
            <person name="Fu X."/>
            <person name="Pan Q."/>
            <person name="Wang Y."/>
            <person name="Lv Z."/>
            <person name="Lu X."/>
            <person name="Zhang F."/>
            <person name="Jiang W."/>
            <person name="Ma Y."/>
            <person name="Chen M."/>
            <person name="Hao X."/>
            <person name="Li L."/>
            <person name="Tang Y."/>
            <person name="Lv G."/>
            <person name="Zhou Y."/>
            <person name="Sun X."/>
            <person name="Brodelius P.E."/>
            <person name="Rose J.K.C."/>
            <person name="Tang K."/>
        </authorList>
    </citation>
    <scope>NUCLEOTIDE SEQUENCE [LARGE SCALE GENOMIC DNA]</scope>
    <source>
        <strain evidence="3">cv. Huhao1</strain>
        <tissue evidence="2">Leaf</tissue>
    </source>
</reference>
<dbReference type="PANTHER" id="PTHR33116">
    <property type="entry name" value="REVERSE TRANSCRIPTASE ZINC-BINDING DOMAIN-CONTAINING PROTEIN-RELATED-RELATED"/>
    <property type="match status" value="1"/>
</dbReference>
<gene>
    <name evidence="2" type="ORF">CTI12_AA437510</name>
</gene>
<evidence type="ECO:0000313" key="3">
    <source>
        <dbReference type="Proteomes" id="UP000245207"/>
    </source>
</evidence>
<proteinExistence type="predicted"/>
<dbReference type="OrthoDB" id="1103161at2759"/>
<sequence>MVFGMANGLSSLISELVLNFSRDDEWTWSLEASGGFSRVSLNRLPTKDNLMRRGIALSSSVCLFCGKEEESRDHCFLLCPIIKIIWKKVWSWWKSPSLFCPSLDDILKGNFEFLDNKLVSKLLHVVCLSLLWHIWRWRNKILHAQTESGETPIRHEDIFPSLQRMSFLWTSNRAPINRVVWDNWIQRPGVLI</sequence>
<keyword evidence="2" id="KW-0808">Transferase</keyword>
<dbReference type="GO" id="GO:0003964">
    <property type="term" value="F:RNA-directed DNA polymerase activity"/>
    <property type="evidence" value="ECO:0007669"/>
    <property type="project" value="UniProtKB-KW"/>
</dbReference>
<evidence type="ECO:0000259" key="1">
    <source>
        <dbReference type="Pfam" id="PF13966"/>
    </source>
</evidence>
<dbReference type="EMBL" id="PKPP01007193">
    <property type="protein sequence ID" value="PWA54094.1"/>
    <property type="molecule type" value="Genomic_DNA"/>
</dbReference>
<dbReference type="STRING" id="35608.A0A2U1LYQ2"/>
<evidence type="ECO:0000313" key="2">
    <source>
        <dbReference type="EMBL" id="PWA54094.1"/>
    </source>
</evidence>
<dbReference type="AlphaFoldDB" id="A0A2U1LYQ2"/>
<dbReference type="InterPro" id="IPR026960">
    <property type="entry name" value="RVT-Znf"/>
</dbReference>
<accession>A0A2U1LYQ2</accession>
<dbReference type="Proteomes" id="UP000245207">
    <property type="component" value="Unassembled WGS sequence"/>
</dbReference>
<dbReference type="PANTHER" id="PTHR33116:SF79">
    <property type="entry name" value="REVERSE TRANSCRIPTASE DOMAIN, ZINC FINGER, CCHC-TYPE-RELATED"/>
    <property type="match status" value="1"/>
</dbReference>
<name>A0A2U1LYQ2_ARTAN</name>
<dbReference type="Pfam" id="PF13966">
    <property type="entry name" value="zf-RVT"/>
    <property type="match status" value="1"/>
</dbReference>